<dbReference type="EMBL" id="JACTNF010000048">
    <property type="protein sequence ID" value="MBO1077191.1"/>
    <property type="molecule type" value="Genomic_DNA"/>
</dbReference>
<evidence type="ECO:0000256" key="2">
    <source>
        <dbReference type="ARBA" id="ARBA00023125"/>
    </source>
</evidence>
<dbReference type="SMART" id="SM00345">
    <property type="entry name" value="HTH_GNTR"/>
    <property type="match status" value="1"/>
</dbReference>
<protein>
    <submittedName>
        <fullName evidence="5">GntR family transcriptional regulator</fullName>
    </submittedName>
</protein>
<dbReference type="CDD" id="cd07377">
    <property type="entry name" value="WHTH_GntR"/>
    <property type="match status" value="1"/>
</dbReference>
<dbReference type="PROSITE" id="PS50949">
    <property type="entry name" value="HTH_GNTR"/>
    <property type="match status" value="1"/>
</dbReference>
<dbReference type="InterPro" id="IPR036390">
    <property type="entry name" value="WH_DNA-bd_sf"/>
</dbReference>
<dbReference type="InterPro" id="IPR008920">
    <property type="entry name" value="TF_FadR/GntR_C"/>
</dbReference>
<dbReference type="PANTHER" id="PTHR43537">
    <property type="entry name" value="TRANSCRIPTIONAL REGULATOR, GNTR FAMILY"/>
    <property type="match status" value="1"/>
</dbReference>
<dbReference type="SUPFAM" id="SSF48008">
    <property type="entry name" value="GntR ligand-binding domain-like"/>
    <property type="match status" value="1"/>
</dbReference>
<dbReference type="Proteomes" id="UP001518990">
    <property type="component" value="Unassembled WGS sequence"/>
</dbReference>
<organism evidence="5 6">
    <name type="scientific">Roseomonas marmotae</name>
    <dbReference type="NCBI Taxonomy" id="2768161"/>
    <lineage>
        <taxon>Bacteria</taxon>
        <taxon>Pseudomonadati</taxon>
        <taxon>Pseudomonadota</taxon>
        <taxon>Alphaproteobacteria</taxon>
        <taxon>Acetobacterales</taxon>
        <taxon>Roseomonadaceae</taxon>
        <taxon>Roseomonas</taxon>
    </lineage>
</organism>
<keyword evidence="2" id="KW-0238">DNA-binding</keyword>
<sequence>MTDAGRTALEGLLDKAPPLSDLVAERILASILGGQMKPGERIVELSLARKLGVSRGPLREALKTLHAAQVVQGRKGESMRVAEPSPEQLLQMLMVRATLEGLAARLVAATRTDESLRPLAALHEAARQAAGAGRTEEWRELDWRFHEAVCRAAGNDYLFASWRTIGNLVRLFLRYHPGFEQPGGSVLANHARLMQVLREGTPEAAEALFRGSILGSGYTRLGLPVPPHLRDVIVVSMTEPAP</sequence>
<dbReference type="Pfam" id="PF00392">
    <property type="entry name" value="GntR"/>
    <property type="match status" value="1"/>
</dbReference>
<keyword evidence="6" id="KW-1185">Reference proteome</keyword>
<evidence type="ECO:0000256" key="3">
    <source>
        <dbReference type="ARBA" id="ARBA00023163"/>
    </source>
</evidence>
<dbReference type="RefSeq" id="WP_207451148.1">
    <property type="nucleotide sequence ID" value="NZ_JACTNF010000048.1"/>
</dbReference>
<dbReference type="SMART" id="SM00895">
    <property type="entry name" value="FCD"/>
    <property type="match status" value="1"/>
</dbReference>
<comment type="caution">
    <text evidence="5">The sequence shown here is derived from an EMBL/GenBank/DDBJ whole genome shotgun (WGS) entry which is preliminary data.</text>
</comment>
<dbReference type="InterPro" id="IPR036388">
    <property type="entry name" value="WH-like_DNA-bd_sf"/>
</dbReference>
<reference evidence="5 6" key="1">
    <citation type="submission" date="2020-09" db="EMBL/GenBank/DDBJ databases">
        <title>Roseomonas.</title>
        <authorList>
            <person name="Zhu W."/>
        </authorList>
    </citation>
    <scope>NUCLEOTIDE SEQUENCE [LARGE SCALE GENOMIC DNA]</scope>
    <source>
        <strain evidence="5 6">1311</strain>
    </source>
</reference>
<dbReference type="InterPro" id="IPR000524">
    <property type="entry name" value="Tscrpt_reg_HTH_GntR"/>
</dbReference>
<dbReference type="SUPFAM" id="SSF46785">
    <property type="entry name" value="Winged helix' DNA-binding domain"/>
    <property type="match status" value="1"/>
</dbReference>
<proteinExistence type="predicted"/>
<keyword evidence="3" id="KW-0804">Transcription</keyword>
<evidence type="ECO:0000313" key="6">
    <source>
        <dbReference type="Proteomes" id="UP001518990"/>
    </source>
</evidence>
<accession>A0ABS3KI95</accession>
<evidence type="ECO:0000256" key="1">
    <source>
        <dbReference type="ARBA" id="ARBA00023015"/>
    </source>
</evidence>
<dbReference type="Gene3D" id="1.10.10.10">
    <property type="entry name" value="Winged helix-like DNA-binding domain superfamily/Winged helix DNA-binding domain"/>
    <property type="match status" value="1"/>
</dbReference>
<gene>
    <name evidence="5" type="ORF">IAI60_21535</name>
</gene>
<dbReference type="Pfam" id="PF07729">
    <property type="entry name" value="FCD"/>
    <property type="match status" value="1"/>
</dbReference>
<dbReference type="Gene3D" id="1.20.120.530">
    <property type="entry name" value="GntR ligand-binding domain-like"/>
    <property type="match status" value="1"/>
</dbReference>
<dbReference type="PANTHER" id="PTHR43537:SF5">
    <property type="entry name" value="UXU OPERON TRANSCRIPTIONAL REGULATOR"/>
    <property type="match status" value="1"/>
</dbReference>
<feature type="domain" description="HTH gntR-type" evidence="4">
    <location>
        <begin position="17"/>
        <end position="84"/>
    </location>
</feature>
<dbReference type="InterPro" id="IPR011711">
    <property type="entry name" value="GntR_C"/>
</dbReference>
<evidence type="ECO:0000259" key="4">
    <source>
        <dbReference type="PROSITE" id="PS50949"/>
    </source>
</evidence>
<name>A0ABS3KI95_9PROT</name>
<keyword evidence="1" id="KW-0805">Transcription regulation</keyword>
<evidence type="ECO:0000313" key="5">
    <source>
        <dbReference type="EMBL" id="MBO1077191.1"/>
    </source>
</evidence>